<dbReference type="EMBL" id="JAWDIU010000001">
    <property type="protein sequence ID" value="MDU0325368.1"/>
    <property type="molecule type" value="Genomic_DNA"/>
</dbReference>
<sequence>MSPKPAPRPTPPAPSDPDFFDRQRTPTAQLPPPAVFTRNVARGAFEVLAGVRRAEQLTRWMSEDVLDRLTTIKNLSARARSARRVLSLYDVYEVQRVRLSSPGDGIIEATVTASARARTRALAMRIEGLDGRWRVTSLGMM</sequence>
<evidence type="ECO:0000313" key="3">
    <source>
        <dbReference type="Proteomes" id="UP001256673"/>
    </source>
</evidence>
<dbReference type="Pfam" id="PF20060">
    <property type="entry name" value="DUF6459"/>
    <property type="match status" value="1"/>
</dbReference>
<reference evidence="2 3" key="1">
    <citation type="submission" date="2023-09" db="EMBL/GenBank/DDBJ databases">
        <title>Microbacterium fusihabitans sp. nov., Microbacterium phycihabitans sp. nov., and Microbacterium cervinum sp. nov., isolated from dried seaweeds of beach.</title>
        <authorList>
            <person name="Lee S.D."/>
        </authorList>
    </citation>
    <scope>NUCLEOTIDE SEQUENCE [LARGE SCALE GENOMIC DNA]</scope>
    <source>
        <strain evidence="2 3">KSW2-21</strain>
    </source>
</reference>
<feature type="compositionally biased region" description="Pro residues" evidence="1">
    <location>
        <begin position="1"/>
        <end position="15"/>
    </location>
</feature>
<comment type="caution">
    <text evidence="2">The sequence shown here is derived from an EMBL/GenBank/DDBJ whole genome shotgun (WGS) entry which is preliminary data.</text>
</comment>
<evidence type="ECO:0000313" key="2">
    <source>
        <dbReference type="EMBL" id="MDU0325368.1"/>
    </source>
</evidence>
<proteinExistence type="predicted"/>
<keyword evidence="3" id="KW-1185">Reference proteome</keyword>
<dbReference type="Proteomes" id="UP001256673">
    <property type="component" value="Unassembled WGS sequence"/>
</dbReference>
<protein>
    <submittedName>
        <fullName evidence="2">Rv3235 family protein</fullName>
    </submittedName>
</protein>
<accession>A0ABU3RRB7</accession>
<evidence type="ECO:0000256" key="1">
    <source>
        <dbReference type="SAM" id="MobiDB-lite"/>
    </source>
</evidence>
<feature type="region of interest" description="Disordered" evidence="1">
    <location>
        <begin position="1"/>
        <end position="32"/>
    </location>
</feature>
<organism evidence="2 3">
    <name type="scientific">Microbacterium algihabitans</name>
    <dbReference type="NCBI Taxonomy" id="3075992"/>
    <lineage>
        <taxon>Bacteria</taxon>
        <taxon>Bacillati</taxon>
        <taxon>Actinomycetota</taxon>
        <taxon>Actinomycetes</taxon>
        <taxon>Micrococcales</taxon>
        <taxon>Microbacteriaceae</taxon>
        <taxon>Microbacterium</taxon>
    </lineage>
</organism>
<name>A0ABU3RRB7_9MICO</name>
<dbReference type="RefSeq" id="WP_144828775.1">
    <property type="nucleotide sequence ID" value="NZ_JAWDIU010000001.1"/>
</dbReference>
<gene>
    <name evidence="2" type="ORF">RWH43_01240</name>
</gene>
<dbReference type="InterPro" id="IPR045596">
    <property type="entry name" value="DUF6459"/>
</dbReference>